<keyword evidence="6" id="KW-0051">Antiviral defense</keyword>
<proteinExistence type="inferred from homology"/>
<dbReference type="GO" id="GO:0005125">
    <property type="term" value="F:cytokine activity"/>
    <property type="evidence" value="ECO:0007669"/>
    <property type="project" value="UniProtKB-KW"/>
</dbReference>
<dbReference type="FunFam" id="1.20.1250.60:FF:000001">
    <property type="entry name" value="Interferon lambda 1"/>
    <property type="match status" value="1"/>
</dbReference>
<evidence type="ECO:0000256" key="1">
    <source>
        <dbReference type="ARBA" id="ARBA00004613"/>
    </source>
</evidence>
<evidence type="ECO:0000256" key="6">
    <source>
        <dbReference type="ARBA" id="ARBA00023118"/>
    </source>
</evidence>
<dbReference type="GO" id="GO:0045087">
    <property type="term" value="P:innate immune response"/>
    <property type="evidence" value="ECO:0007669"/>
    <property type="project" value="TreeGrafter"/>
</dbReference>
<keyword evidence="4" id="KW-0964">Secreted</keyword>
<dbReference type="Proteomes" id="UP000010556">
    <property type="component" value="Unassembled WGS sequence"/>
</dbReference>
<evidence type="ECO:0000256" key="2">
    <source>
        <dbReference type="ARBA" id="ARBA00008717"/>
    </source>
</evidence>
<dbReference type="GO" id="GO:0005615">
    <property type="term" value="C:extracellular space"/>
    <property type="evidence" value="ECO:0007669"/>
    <property type="project" value="UniProtKB-KW"/>
</dbReference>
<dbReference type="PANTHER" id="PTHR31943">
    <property type="entry name" value="INTERLEUKIN-28 AND 29"/>
    <property type="match status" value="1"/>
</dbReference>
<name>L5LZZ9_MYODS</name>
<dbReference type="GO" id="GO:0050778">
    <property type="term" value="P:positive regulation of immune response"/>
    <property type="evidence" value="ECO:0007669"/>
    <property type="project" value="InterPro"/>
</dbReference>
<dbReference type="InterPro" id="IPR029177">
    <property type="entry name" value="INF_lambda"/>
</dbReference>
<dbReference type="PANTHER" id="PTHR31943:SF1">
    <property type="entry name" value="INTERFERON LAMBDA-2-RELATED"/>
    <property type="match status" value="1"/>
</dbReference>
<comment type="similarity">
    <text evidence="2">Belongs to the lambda interferon family.</text>
</comment>
<protein>
    <submittedName>
        <fullName evidence="9">Interleukin-28B</fullName>
    </submittedName>
</protein>
<evidence type="ECO:0000256" key="5">
    <source>
        <dbReference type="ARBA" id="ARBA00022729"/>
    </source>
</evidence>
<evidence type="ECO:0000313" key="9">
    <source>
        <dbReference type="EMBL" id="ELK31984.1"/>
    </source>
</evidence>
<accession>L5LZZ9</accession>
<feature type="region of interest" description="Disordered" evidence="7">
    <location>
        <begin position="132"/>
        <end position="167"/>
    </location>
</feature>
<organism evidence="9 10">
    <name type="scientific">Myotis davidii</name>
    <name type="common">David's myotis</name>
    <dbReference type="NCBI Taxonomy" id="225400"/>
    <lineage>
        <taxon>Eukaryota</taxon>
        <taxon>Metazoa</taxon>
        <taxon>Chordata</taxon>
        <taxon>Craniata</taxon>
        <taxon>Vertebrata</taxon>
        <taxon>Euteleostomi</taxon>
        <taxon>Mammalia</taxon>
        <taxon>Eutheria</taxon>
        <taxon>Laurasiatheria</taxon>
        <taxon>Chiroptera</taxon>
        <taxon>Yangochiroptera</taxon>
        <taxon>Vespertilionidae</taxon>
        <taxon>Myotis</taxon>
    </lineage>
</organism>
<sequence length="323" mass="34892">MKLDLAVCCTLVLVLMLMASVLTRTGAAPAPTPPRTLLGARGCHMGQFKSLSPQEMKAFKRVKGALEESLLLKNWPGFDSGQHSSVPIGAGSASNAALCQHPVADASRIPRCLPGGRLKAAPWSSAELHLSSAASSEIQTEQKAETQKKAAPASTPPSTHLGARGCHMGQFKSLSPQEMKAFKRVKDALEESLLLKNWSCGSRPLPRTRDLRQLQVWERPVALEAELALTLKVLGTLKNSTLGDILDQPLHTLHHIHSKLQACAPAQATAGPRPRGLLRQWLHRLWEAGKKESQGCLEASVTLNLFRLLTRDLRCVAAGDLCA</sequence>
<reference evidence="10" key="1">
    <citation type="journal article" date="2013" name="Science">
        <title>Comparative analysis of bat genomes provides insight into the evolution of flight and immunity.</title>
        <authorList>
            <person name="Zhang G."/>
            <person name="Cowled C."/>
            <person name="Shi Z."/>
            <person name="Huang Z."/>
            <person name="Bishop-Lilly K.A."/>
            <person name="Fang X."/>
            <person name="Wynne J.W."/>
            <person name="Xiong Z."/>
            <person name="Baker M.L."/>
            <person name="Zhao W."/>
            <person name="Tachedjian M."/>
            <person name="Zhu Y."/>
            <person name="Zhou P."/>
            <person name="Jiang X."/>
            <person name="Ng J."/>
            <person name="Yang L."/>
            <person name="Wu L."/>
            <person name="Xiao J."/>
            <person name="Feng Y."/>
            <person name="Chen Y."/>
            <person name="Sun X."/>
            <person name="Zhang Y."/>
            <person name="Marsh G.A."/>
            <person name="Crameri G."/>
            <person name="Broder C.C."/>
            <person name="Frey K.G."/>
            <person name="Wang L.F."/>
            <person name="Wang J."/>
        </authorList>
    </citation>
    <scope>NUCLEOTIDE SEQUENCE [LARGE SCALE GENOMIC DNA]</scope>
</reference>
<feature type="chain" id="PRO_5003970766" evidence="8">
    <location>
        <begin position="24"/>
        <end position="323"/>
    </location>
</feature>
<dbReference type="Pfam" id="PF15177">
    <property type="entry name" value="IL28A"/>
    <property type="match status" value="2"/>
</dbReference>
<evidence type="ECO:0000256" key="7">
    <source>
        <dbReference type="SAM" id="MobiDB-lite"/>
    </source>
</evidence>
<keyword evidence="10" id="KW-1185">Reference proteome</keyword>
<evidence type="ECO:0000256" key="8">
    <source>
        <dbReference type="SAM" id="SignalP"/>
    </source>
</evidence>
<evidence type="ECO:0000256" key="4">
    <source>
        <dbReference type="ARBA" id="ARBA00022525"/>
    </source>
</evidence>
<keyword evidence="3" id="KW-0202">Cytokine</keyword>
<comment type="subcellular location">
    <subcellularLocation>
        <location evidence="1">Secreted</location>
    </subcellularLocation>
</comment>
<dbReference type="Gene3D" id="1.20.1250.60">
    <property type="entry name" value="Interferon lambda"/>
    <property type="match status" value="2"/>
</dbReference>
<dbReference type="EMBL" id="KB105941">
    <property type="protein sequence ID" value="ELK31984.1"/>
    <property type="molecule type" value="Genomic_DNA"/>
</dbReference>
<evidence type="ECO:0000313" key="10">
    <source>
        <dbReference type="Proteomes" id="UP000010556"/>
    </source>
</evidence>
<feature type="signal peptide" evidence="8">
    <location>
        <begin position="1"/>
        <end position="23"/>
    </location>
</feature>
<dbReference type="GO" id="GO:0051607">
    <property type="term" value="P:defense response to virus"/>
    <property type="evidence" value="ECO:0007669"/>
    <property type="project" value="UniProtKB-KW"/>
</dbReference>
<evidence type="ECO:0000256" key="3">
    <source>
        <dbReference type="ARBA" id="ARBA00022514"/>
    </source>
</evidence>
<gene>
    <name evidence="9" type="ORF">MDA_GLEAN10005228</name>
</gene>
<keyword evidence="5 8" id="KW-0732">Signal</keyword>
<dbReference type="GO" id="GO:0007259">
    <property type="term" value="P:cell surface receptor signaling pathway via JAK-STAT"/>
    <property type="evidence" value="ECO:0007669"/>
    <property type="project" value="InterPro"/>
</dbReference>
<dbReference type="InterPro" id="IPR038326">
    <property type="entry name" value="IFN-lambda_sf"/>
</dbReference>
<dbReference type="AlphaFoldDB" id="L5LZZ9"/>